<dbReference type="Pfam" id="PF09368">
    <property type="entry name" value="Sas10"/>
    <property type="match status" value="1"/>
</dbReference>
<dbReference type="AlphaFoldDB" id="A0A5J9TIY2"/>
<feature type="region of interest" description="Disordered" evidence="4">
    <location>
        <begin position="222"/>
        <end position="258"/>
    </location>
</feature>
<comment type="similarity">
    <text evidence="2">Belongs to the SAS10 family.</text>
</comment>
<organism evidence="6 7">
    <name type="scientific">Eragrostis curvula</name>
    <name type="common">weeping love grass</name>
    <dbReference type="NCBI Taxonomy" id="38414"/>
    <lineage>
        <taxon>Eukaryota</taxon>
        <taxon>Viridiplantae</taxon>
        <taxon>Streptophyta</taxon>
        <taxon>Embryophyta</taxon>
        <taxon>Tracheophyta</taxon>
        <taxon>Spermatophyta</taxon>
        <taxon>Magnoliopsida</taxon>
        <taxon>Liliopsida</taxon>
        <taxon>Poales</taxon>
        <taxon>Poaceae</taxon>
        <taxon>PACMAD clade</taxon>
        <taxon>Chloridoideae</taxon>
        <taxon>Eragrostideae</taxon>
        <taxon>Eragrostidinae</taxon>
        <taxon>Eragrostis</taxon>
    </lineage>
</organism>
<dbReference type="Proteomes" id="UP000324897">
    <property type="component" value="Chromosome 3"/>
</dbReference>
<sequence length="258" mass="29688">MSKNDDLEPPEPKPMGVCHSKHDEWNPGYIAKLKRAAQRAAKQIADADDSTDEQVEDEKHLNTWGRGRSAYYDASEHSGEDELNYEEAQRITEQKWGKLSMKDFGLEDVEREVKAVSMKGRTKYKVHVHARIGATTSKDDLALSESEDEFYQYTKRQRTEKLCAYLFTYDRTPGIQPMGKESKGDGKRKISYQIEKNKGLTRSRNMKNNPRKNYSVKHQKMLNKRKGQVRHIMKPSGPYGGERSGINPNVSRSVRFKS</sequence>
<feature type="compositionally biased region" description="Basic residues" evidence="4">
    <location>
        <begin position="222"/>
        <end position="233"/>
    </location>
</feature>
<protein>
    <recommendedName>
        <fullName evidence="5">Sas10 C-terminal domain-containing protein</fullName>
    </recommendedName>
</protein>
<dbReference type="GO" id="GO:0032040">
    <property type="term" value="C:small-subunit processome"/>
    <property type="evidence" value="ECO:0007669"/>
    <property type="project" value="TreeGrafter"/>
</dbReference>
<evidence type="ECO:0000256" key="2">
    <source>
        <dbReference type="ARBA" id="ARBA00010979"/>
    </source>
</evidence>
<keyword evidence="3" id="KW-0539">Nucleus</keyword>
<dbReference type="PANTHER" id="PTHR13237:SF8">
    <property type="entry name" value="SOMETHING ABOUT SILENCING PROTEIN 10"/>
    <property type="match status" value="1"/>
</dbReference>
<feature type="compositionally biased region" description="Acidic residues" evidence="4">
    <location>
        <begin position="46"/>
        <end position="56"/>
    </location>
</feature>
<evidence type="ECO:0000313" key="7">
    <source>
        <dbReference type="Proteomes" id="UP000324897"/>
    </source>
</evidence>
<accession>A0A5J9TIY2</accession>
<feature type="region of interest" description="Disordered" evidence="4">
    <location>
        <begin position="41"/>
        <end position="84"/>
    </location>
</feature>
<proteinExistence type="inferred from homology"/>
<evidence type="ECO:0000256" key="1">
    <source>
        <dbReference type="ARBA" id="ARBA00004123"/>
    </source>
</evidence>
<feature type="region of interest" description="Disordered" evidence="4">
    <location>
        <begin position="1"/>
        <end position="23"/>
    </location>
</feature>
<evidence type="ECO:0000256" key="3">
    <source>
        <dbReference type="ARBA" id="ARBA00023242"/>
    </source>
</evidence>
<evidence type="ECO:0000313" key="6">
    <source>
        <dbReference type="EMBL" id="TVU10838.1"/>
    </source>
</evidence>
<dbReference type="Gramene" id="TVU10838">
    <property type="protein sequence ID" value="TVU10838"/>
    <property type="gene ID" value="EJB05_44390"/>
</dbReference>
<comment type="caution">
    <text evidence="6">The sequence shown here is derived from an EMBL/GenBank/DDBJ whole genome shotgun (WGS) entry which is preliminary data.</text>
</comment>
<dbReference type="EMBL" id="RWGY01000039">
    <property type="protein sequence ID" value="TVU10838.1"/>
    <property type="molecule type" value="Genomic_DNA"/>
</dbReference>
<dbReference type="OrthoDB" id="1924577at2759"/>
<dbReference type="InterPro" id="IPR018972">
    <property type="entry name" value="Sas10_C_dom"/>
</dbReference>
<gene>
    <name evidence="6" type="ORF">EJB05_44390</name>
</gene>
<keyword evidence="7" id="KW-1185">Reference proteome</keyword>
<comment type="subcellular location">
    <subcellularLocation>
        <location evidence="1">Nucleus</location>
    </subcellularLocation>
</comment>
<dbReference type="PANTHER" id="PTHR13237">
    <property type="entry name" value="SOMETHING ABOUT SILENCING PROTEIN 10-RELATED"/>
    <property type="match status" value="1"/>
</dbReference>
<evidence type="ECO:0000256" key="4">
    <source>
        <dbReference type="SAM" id="MobiDB-lite"/>
    </source>
</evidence>
<reference evidence="6 7" key="1">
    <citation type="journal article" date="2019" name="Sci. Rep.">
        <title>A high-quality genome of Eragrostis curvula grass provides insights into Poaceae evolution and supports new strategies to enhance forage quality.</title>
        <authorList>
            <person name="Carballo J."/>
            <person name="Santos B.A.C.M."/>
            <person name="Zappacosta D."/>
            <person name="Garbus I."/>
            <person name="Selva J.P."/>
            <person name="Gallo C.A."/>
            <person name="Diaz A."/>
            <person name="Albertini E."/>
            <person name="Caccamo M."/>
            <person name="Echenique V."/>
        </authorList>
    </citation>
    <scope>NUCLEOTIDE SEQUENCE [LARGE SCALE GENOMIC DNA]</scope>
    <source>
        <strain evidence="7">cv. Victoria</strain>
        <tissue evidence="6">Leaf</tissue>
    </source>
</reference>
<name>A0A5J9TIY2_9POAL</name>
<dbReference type="GO" id="GO:0000462">
    <property type="term" value="P:maturation of SSU-rRNA from tricistronic rRNA transcript (SSU-rRNA, 5.8S rRNA, LSU-rRNA)"/>
    <property type="evidence" value="ECO:0007669"/>
    <property type="project" value="TreeGrafter"/>
</dbReference>
<feature type="domain" description="Sas10 C-terminal" evidence="5">
    <location>
        <begin position="185"/>
        <end position="256"/>
    </location>
</feature>
<evidence type="ECO:0000259" key="5">
    <source>
        <dbReference type="Pfam" id="PF09368"/>
    </source>
</evidence>